<dbReference type="Gene3D" id="2.60.200.20">
    <property type="match status" value="1"/>
</dbReference>
<keyword evidence="1" id="KW-0597">Phosphoprotein</keyword>
<dbReference type="InterPro" id="IPR008984">
    <property type="entry name" value="SMAD_FHA_dom_sf"/>
</dbReference>
<feature type="domain" description="FHA" evidence="3">
    <location>
        <begin position="394"/>
        <end position="446"/>
    </location>
</feature>
<evidence type="ECO:0000256" key="1">
    <source>
        <dbReference type="ARBA" id="ARBA00022553"/>
    </source>
</evidence>
<dbReference type="EMBL" id="JBHSIU010000086">
    <property type="protein sequence ID" value="MFC5005754.1"/>
    <property type="molecule type" value="Genomic_DNA"/>
</dbReference>
<dbReference type="RefSeq" id="WP_380126389.1">
    <property type="nucleotide sequence ID" value="NZ_JBHSIU010000086.1"/>
</dbReference>
<comment type="caution">
    <text evidence="4">The sequence shown here is derived from an EMBL/GenBank/DDBJ whole genome shotgun (WGS) entry which is preliminary data.</text>
</comment>
<reference evidence="5" key="1">
    <citation type="journal article" date="2019" name="Int. J. Syst. Evol. Microbiol.">
        <title>The Global Catalogue of Microorganisms (GCM) 10K type strain sequencing project: providing services to taxonomists for standard genome sequencing and annotation.</title>
        <authorList>
            <consortium name="The Broad Institute Genomics Platform"/>
            <consortium name="The Broad Institute Genome Sequencing Center for Infectious Disease"/>
            <person name="Wu L."/>
            <person name="Ma J."/>
        </authorList>
    </citation>
    <scope>NUCLEOTIDE SEQUENCE [LARGE SCALE GENOMIC DNA]</scope>
    <source>
        <strain evidence="5">CGMCC 4.7152</strain>
    </source>
</reference>
<gene>
    <name evidence="4" type="ORF">ACFPIJ_49005</name>
</gene>
<feature type="region of interest" description="Disordered" evidence="2">
    <location>
        <begin position="147"/>
        <end position="169"/>
    </location>
</feature>
<accession>A0ABV9WE46</accession>
<dbReference type="Proteomes" id="UP001595912">
    <property type="component" value="Unassembled WGS sequence"/>
</dbReference>
<evidence type="ECO:0000313" key="4">
    <source>
        <dbReference type="EMBL" id="MFC5005754.1"/>
    </source>
</evidence>
<proteinExistence type="predicted"/>
<dbReference type="PROSITE" id="PS50006">
    <property type="entry name" value="FHA_DOMAIN"/>
    <property type="match status" value="1"/>
</dbReference>
<feature type="compositionally biased region" description="Low complexity" evidence="2">
    <location>
        <begin position="184"/>
        <end position="247"/>
    </location>
</feature>
<feature type="compositionally biased region" description="Low complexity" evidence="2">
    <location>
        <begin position="267"/>
        <end position="279"/>
    </location>
</feature>
<sequence>MRFEVSRVMDTIEQRLTTDVTLAQAVVDLADVARFVALDGGRPINLLRLGMVVDALSRYLIDAGAMLYPVVGREALSEAALTSKERMVLGRWADDGLIEVTPVVADRPVEIADFTGLPLIVVRDQPQFAARFPWLVDSPERVLRLTPRAGGAVLTPGGEPTPPKDGKERLVVKGTATLPIIPLEPADADAPAAEEASEPAASSAAPTSGAPSVSAAPASGAAGSSPASSGSSTSSASTDSADISEISESSEKAETEAAPKPSPRPSPAASKPAAPAAASQGGRPDGVQTFTARGSQRAGRTRVMRRRFTRADPSGVGSALMAREWRCKEPDCPAFGRFRRIGQPVPRMRAGVPACPRHGEALKDIGLRPPAFAVSVVVEDLARRRFVVGADRAMVVGREPADPDDIAVGQWLHEAAAAWIAKEHLKLEVRDGRPVVTDTSENGTLIWKRSAPEIKEETERIYHKSYQLTGWDSVELYTGVELIVGDHRLQTIVGSEPASVLLDAPTVALRLVD</sequence>
<evidence type="ECO:0000313" key="5">
    <source>
        <dbReference type="Proteomes" id="UP001595912"/>
    </source>
</evidence>
<feature type="region of interest" description="Disordered" evidence="2">
    <location>
        <begin position="181"/>
        <end position="304"/>
    </location>
</feature>
<dbReference type="SUPFAM" id="SSF49879">
    <property type="entry name" value="SMAD/FHA domain"/>
    <property type="match status" value="1"/>
</dbReference>
<protein>
    <recommendedName>
        <fullName evidence="3">FHA domain-containing protein</fullName>
    </recommendedName>
</protein>
<evidence type="ECO:0000259" key="3">
    <source>
        <dbReference type="PROSITE" id="PS50006"/>
    </source>
</evidence>
<keyword evidence="5" id="KW-1185">Reference proteome</keyword>
<dbReference type="InterPro" id="IPR000253">
    <property type="entry name" value="FHA_dom"/>
</dbReference>
<name>A0ABV9WE46_9ACTN</name>
<evidence type="ECO:0000256" key="2">
    <source>
        <dbReference type="SAM" id="MobiDB-lite"/>
    </source>
</evidence>
<organism evidence="4 5">
    <name type="scientific">Dactylosporangium cerinum</name>
    <dbReference type="NCBI Taxonomy" id="1434730"/>
    <lineage>
        <taxon>Bacteria</taxon>
        <taxon>Bacillati</taxon>
        <taxon>Actinomycetota</taxon>
        <taxon>Actinomycetes</taxon>
        <taxon>Micromonosporales</taxon>
        <taxon>Micromonosporaceae</taxon>
        <taxon>Dactylosporangium</taxon>
    </lineage>
</organism>